<evidence type="ECO:0000256" key="4">
    <source>
        <dbReference type="ARBA" id="ARBA00008905"/>
    </source>
</evidence>
<accession>A0A2G8K8N3</accession>
<comment type="function">
    <text evidence="1 11">Subunit of the oligosaccharyl transferase (OST) complex that catalyzes the initial transfer of a defined glycan (Glc(3)Man(9)GlcNAc(2) in eukaryotes) from the lipid carrier dolichol-pyrophosphate to an asparagine residue within an Asn-X-Ser/Thr consensus motif in nascent polypeptide chains, the first step in protein N-glycosylation. N-glycosylation occurs cotranslationally and the complex associates with the Sec61 complex at the channel-forming translocon complex that mediates protein translocation across the endoplasmic reticulum (ER). All subunits are required for a maximal enzyme activity.</text>
</comment>
<feature type="chain" id="PRO_5013423035" description="Dolichyl-diphosphooligosaccharide--protein glycosyltransferase subunit 1" evidence="11">
    <location>
        <begin position="21"/>
        <end position="551"/>
    </location>
</feature>
<comment type="caution">
    <text evidence="12">The sequence shown here is derived from an EMBL/GenBank/DDBJ whole genome shotgun (WGS) entry which is preliminary data.</text>
</comment>
<dbReference type="PANTHER" id="PTHR21049">
    <property type="entry name" value="RIBOPHORIN I"/>
    <property type="match status" value="1"/>
</dbReference>
<keyword evidence="7 11" id="KW-0732">Signal</keyword>
<name>A0A2G8K8N3_STIJA</name>
<gene>
    <name evidence="12" type="ORF">BSL78_18789</name>
</gene>
<evidence type="ECO:0000256" key="11">
    <source>
        <dbReference type="RuleBase" id="RU361143"/>
    </source>
</evidence>
<comment type="similarity">
    <text evidence="4 11">Belongs to the OST1 family.</text>
</comment>
<comment type="subunit">
    <text evidence="11">Component of the oligosaccharyltransferase (OST) complex.</text>
</comment>
<dbReference type="GO" id="GO:0008250">
    <property type="term" value="C:oligosaccharyltransferase complex"/>
    <property type="evidence" value="ECO:0007669"/>
    <property type="project" value="UniProtKB-UniRule"/>
</dbReference>
<protein>
    <recommendedName>
        <fullName evidence="5 11">Dolichyl-diphosphooligosaccharide--protein glycosyltransferase subunit 1</fullName>
    </recommendedName>
</protein>
<dbReference type="UniPathway" id="UPA00378"/>
<evidence type="ECO:0000256" key="7">
    <source>
        <dbReference type="ARBA" id="ARBA00022729"/>
    </source>
</evidence>
<evidence type="ECO:0000256" key="9">
    <source>
        <dbReference type="ARBA" id="ARBA00022989"/>
    </source>
</evidence>
<evidence type="ECO:0000256" key="8">
    <source>
        <dbReference type="ARBA" id="ARBA00022824"/>
    </source>
</evidence>
<evidence type="ECO:0000256" key="2">
    <source>
        <dbReference type="ARBA" id="ARBA00004115"/>
    </source>
</evidence>
<dbReference type="STRING" id="307972.A0A2G8K8N3"/>
<evidence type="ECO:0000313" key="12">
    <source>
        <dbReference type="EMBL" id="PIK44347.1"/>
    </source>
</evidence>
<evidence type="ECO:0000313" key="13">
    <source>
        <dbReference type="Proteomes" id="UP000230750"/>
    </source>
</evidence>
<keyword evidence="13" id="KW-1185">Reference proteome</keyword>
<dbReference type="OrthoDB" id="310030at2759"/>
<keyword evidence="8 11" id="KW-0256">Endoplasmic reticulum</keyword>
<keyword evidence="10" id="KW-0472">Membrane</keyword>
<sequence length="551" mass="62351">MKKLLFAFVVLTTLYSSCLSENKVTIKPGLVNKKVERKVDISSQLVQISTSVTVENTGSSAADSYVFGLDPVMEDTLAFAGASQTEDEEEDSEKVSLAPVKITGQSGSFFEIKFQEPLKAGSSADIKFEEVYIKALRPYPAQITQSEKQLVEFFGSVLVYSPYKSTSQTTTVKLASSEIESHTKVNPVSVEDDTITYGPYEDKEAFSKEQAKIHFENNKPFLTVTRMERVIEVSHWGNIAVEETFDVSHSGAKLKGSFSRYDYQRQQDGFSSVKSFTTILPAAAQDVYYRDEIGNISTSNLLERDDHVELELRPRFPLFGGWKTHYTMGYNLPSYEYLFSSGDNYILKMRFLDHVFDDMVVDDLTVKIILPEGCKNARLDAPFDVRRDPDELHKTYLDISGRIVLIAHKSNLVEQHIDDFEIYLKKMDYFCRFRYLARGFQVSSSNVCCCFVYLAFRSALKALDAEHRNFTSRITDLMSSMKAESTDVADKVNEAQKIAAQVKDLIQAAITNAEKVVNGKLSKQQYVDYEKTNSARRSEYLGKIDQIFSSL</sequence>
<feature type="signal peptide" evidence="11">
    <location>
        <begin position="1"/>
        <end position="20"/>
    </location>
</feature>
<evidence type="ECO:0000256" key="10">
    <source>
        <dbReference type="ARBA" id="ARBA00023136"/>
    </source>
</evidence>
<keyword evidence="9" id="KW-1133">Transmembrane helix</keyword>
<dbReference type="EMBL" id="MRZV01000782">
    <property type="protein sequence ID" value="PIK44347.1"/>
    <property type="molecule type" value="Genomic_DNA"/>
</dbReference>
<reference evidence="12 13" key="1">
    <citation type="journal article" date="2017" name="PLoS Biol.">
        <title>The sea cucumber genome provides insights into morphological evolution and visceral regeneration.</title>
        <authorList>
            <person name="Zhang X."/>
            <person name="Sun L."/>
            <person name="Yuan J."/>
            <person name="Sun Y."/>
            <person name="Gao Y."/>
            <person name="Zhang L."/>
            <person name="Li S."/>
            <person name="Dai H."/>
            <person name="Hamel J.F."/>
            <person name="Liu C."/>
            <person name="Yu Y."/>
            <person name="Liu S."/>
            <person name="Lin W."/>
            <person name="Guo K."/>
            <person name="Jin S."/>
            <person name="Xu P."/>
            <person name="Storey K.B."/>
            <person name="Huan P."/>
            <person name="Zhang T."/>
            <person name="Zhou Y."/>
            <person name="Zhang J."/>
            <person name="Lin C."/>
            <person name="Li X."/>
            <person name="Xing L."/>
            <person name="Huo D."/>
            <person name="Sun M."/>
            <person name="Wang L."/>
            <person name="Mercier A."/>
            <person name="Li F."/>
            <person name="Yang H."/>
            <person name="Xiang J."/>
        </authorList>
    </citation>
    <scope>NUCLEOTIDE SEQUENCE [LARGE SCALE GENOMIC DNA]</scope>
    <source>
        <strain evidence="12">Shaxun</strain>
        <tissue evidence="12">Muscle</tissue>
    </source>
</reference>
<dbReference type="InterPro" id="IPR007676">
    <property type="entry name" value="Ribophorin_I"/>
</dbReference>
<organism evidence="12 13">
    <name type="scientific">Stichopus japonicus</name>
    <name type="common">Sea cucumber</name>
    <dbReference type="NCBI Taxonomy" id="307972"/>
    <lineage>
        <taxon>Eukaryota</taxon>
        <taxon>Metazoa</taxon>
        <taxon>Echinodermata</taxon>
        <taxon>Eleutherozoa</taxon>
        <taxon>Echinozoa</taxon>
        <taxon>Holothuroidea</taxon>
        <taxon>Aspidochirotacea</taxon>
        <taxon>Aspidochirotida</taxon>
        <taxon>Stichopodidae</taxon>
        <taxon>Apostichopus</taxon>
    </lineage>
</organism>
<dbReference type="Proteomes" id="UP000230750">
    <property type="component" value="Unassembled WGS sequence"/>
</dbReference>
<proteinExistence type="inferred from homology"/>
<dbReference type="Pfam" id="PF04597">
    <property type="entry name" value="Ribophorin_I"/>
    <property type="match status" value="1"/>
</dbReference>
<evidence type="ECO:0000256" key="6">
    <source>
        <dbReference type="ARBA" id="ARBA00022692"/>
    </source>
</evidence>
<comment type="pathway">
    <text evidence="3 11">Protein modification; protein glycosylation.</text>
</comment>
<evidence type="ECO:0000256" key="1">
    <source>
        <dbReference type="ARBA" id="ARBA00002791"/>
    </source>
</evidence>
<keyword evidence="6" id="KW-0812">Transmembrane</keyword>
<comment type="subcellular location">
    <subcellularLocation>
        <location evidence="2 11">Endoplasmic reticulum membrane</location>
        <topology evidence="2 11">Single-pass type I membrane protein</topology>
    </subcellularLocation>
</comment>
<evidence type="ECO:0000256" key="3">
    <source>
        <dbReference type="ARBA" id="ARBA00004922"/>
    </source>
</evidence>
<dbReference type="GO" id="GO:0018279">
    <property type="term" value="P:protein N-linked glycosylation via asparagine"/>
    <property type="evidence" value="ECO:0007669"/>
    <property type="project" value="TreeGrafter"/>
</dbReference>
<evidence type="ECO:0000256" key="5">
    <source>
        <dbReference type="ARBA" id="ARBA00017611"/>
    </source>
</evidence>
<dbReference type="AlphaFoldDB" id="A0A2G8K8N3"/>
<dbReference type="PANTHER" id="PTHR21049:SF0">
    <property type="entry name" value="DOLICHYL-DIPHOSPHOOLIGOSACCHARIDE--PROTEIN GLYCOSYLTRANSFERASE SUBUNIT 1"/>
    <property type="match status" value="1"/>
</dbReference>